<dbReference type="EMBL" id="BAABCK010000066">
    <property type="protein sequence ID" value="GAA3731060.1"/>
    <property type="molecule type" value="Genomic_DNA"/>
</dbReference>
<dbReference type="InterPro" id="IPR050766">
    <property type="entry name" value="Bact_Lucif_Oxidored"/>
</dbReference>
<dbReference type="Proteomes" id="UP001500920">
    <property type="component" value="Unassembled WGS sequence"/>
</dbReference>
<evidence type="ECO:0000259" key="2">
    <source>
        <dbReference type="Pfam" id="PF00296"/>
    </source>
</evidence>
<dbReference type="CDD" id="cd00347">
    <property type="entry name" value="Flavin_utilizing_monoxygenases"/>
    <property type="match status" value="1"/>
</dbReference>
<dbReference type="PANTHER" id="PTHR30137:SF19">
    <property type="entry name" value="LUCIFERASE-LIKE MONOOXYGENASE"/>
    <property type="match status" value="1"/>
</dbReference>
<dbReference type="InterPro" id="IPR019949">
    <property type="entry name" value="CmoO-like"/>
</dbReference>
<dbReference type="PANTHER" id="PTHR30137">
    <property type="entry name" value="LUCIFERASE-LIKE MONOOXYGENASE"/>
    <property type="match status" value="1"/>
</dbReference>
<dbReference type="NCBIfam" id="TIGR03558">
    <property type="entry name" value="oxido_grp_1"/>
    <property type="match status" value="1"/>
</dbReference>
<keyword evidence="4" id="KW-1185">Reference proteome</keyword>
<feature type="domain" description="Luciferase-like" evidence="2">
    <location>
        <begin position="2"/>
        <end position="293"/>
    </location>
</feature>
<dbReference type="InterPro" id="IPR036661">
    <property type="entry name" value="Luciferase-like_sf"/>
</dbReference>
<dbReference type="InterPro" id="IPR011251">
    <property type="entry name" value="Luciferase-like_dom"/>
</dbReference>
<sequence length="325" mass="35738">MMKLGILEQMAKPVGVSAEEMAENTIGMVQRAEALGYTRYWFAEHHGTRGMVSSAPEIMMAAAASRTSHIKVGSGGILLPQYSPFKVASQLAQLEALYPGRIEGGMGRSPGGGEFIRKRLADDKPNQLADYPDKLNALIHYLDGSAKVKAAPRTISRPSLYSLGLGTDSAVLAGVLGIGYVFGHFLKPAGGTAAIRAYRDAFQPGFMEQDDVRACVFVICGEDDAHAEDLAKTQDIWLLNTEKGLDSQVPTPTQAAEKYSALNEKEQQQIEQNRQRMIIGGPRTVKDKLDQLRTDYECEDWLILCNIHDLDEKQRSYERVAALYL</sequence>
<organism evidence="3 4">
    <name type="scientific">Salinicoccus jeotgali</name>
    <dbReference type="NCBI Taxonomy" id="381634"/>
    <lineage>
        <taxon>Bacteria</taxon>
        <taxon>Bacillati</taxon>
        <taxon>Bacillota</taxon>
        <taxon>Bacilli</taxon>
        <taxon>Bacillales</taxon>
        <taxon>Staphylococcaceae</taxon>
        <taxon>Salinicoccus</taxon>
    </lineage>
</organism>
<accession>A0ABP7F9F7</accession>
<proteinExistence type="predicted"/>
<evidence type="ECO:0000313" key="4">
    <source>
        <dbReference type="Proteomes" id="UP001500920"/>
    </source>
</evidence>
<evidence type="ECO:0000313" key="3">
    <source>
        <dbReference type="EMBL" id="GAA3731060.1"/>
    </source>
</evidence>
<dbReference type="SUPFAM" id="SSF51679">
    <property type="entry name" value="Bacterial luciferase-like"/>
    <property type="match status" value="1"/>
</dbReference>
<comment type="caution">
    <text evidence="3">The sequence shown here is derived from an EMBL/GenBank/DDBJ whole genome shotgun (WGS) entry which is preliminary data.</text>
</comment>
<name>A0ABP7F9F7_9STAP</name>
<protein>
    <submittedName>
        <fullName evidence="3">LLM class flavin-dependent oxidoreductase</fullName>
    </submittedName>
</protein>
<evidence type="ECO:0000256" key="1">
    <source>
        <dbReference type="ARBA" id="ARBA00007789"/>
    </source>
</evidence>
<dbReference type="Gene3D" id="3.20.20.30">
    <property type="entry name" value="Luciferase-like domain"/>
    <property type="match status" value="1"/>
</dbReference>
<gene>
    <name evidence="3" type="ORF">GCM10022378_19190</name>
</gene>
<dbReference type="Pfam" id="PF00296">
    <property type="entry name" value="Bac_luciferase"/>
    <property type="match status" value="1"/>
</dbReference>
<reference evidence="4" key="1">
    <citation type="journal article" date="2019" name="Int. J. Syst. Evol. Microbiol.">
        <title>The Global Catalogue of Microorganisms (GCM) 10K type strain sequencing project: providing services to taxonomists for standard genome sequencing and annotation.</title>
        <authorList>
            <consortium name="The Broad Institute Genomics Platform"/>
            <consortium name="The Broad Institute Genome Sequencing Center for Infectious Disease"/>
            <person name="Wu L."/>
            <person name="Ma J."/>
        </authorList>
    </citation>
    <scope>NUCLEOTIDE SEQUENCE [LARGE SCALE GENOMIC DNA]</scope>
    <source>
        <strain evidence="4">JCM 16981</strain>
    </source>
</reference>
<comment type="similarity">
    <text evidence="1">To bacterial alkanal monooxygenase alpha and beta chains.</text>
</comment>